<evidence type="ECO:0000313" key="4">
    <source>
        <dbReference type="Proteomes" id="UP000670776"/>
    </source>
</evidence>
<dbReference type="InterPro" id="IPR047799">
    <property type="entry name" value="T9SS_OM_PorV"/>
</dbReference>
<reference evidence="3 4" key="1">
    <citation type="submission" date="2021-04" db="EMBL/GenBank/DDBJ databases">
        <title>Mariniflexile gromovii gen. nov., sp. nov., a gliding bacterium isolated from the sea urchin Strongylocentrotus intermedius.</title>
        <authorList>
            <person name="Ko S."/>
            <person name="Le V."/>
            <person name="Ahn C.-Y."/>
            <person name="Oh H.-M."/>
        </authorList>
    </citation>
    <scope>NUCLEOTIDE SEQUENCE [LARGE SCALE GENOMIC DNA]</scope>
    <source>
        <strain evidence="3 4">KCTC 12570</strain>
    </source>
</reference>
<dbReference type="Proteomes" id="UP000670776">
    <property type="component" value="Unassembled WGS sequence"/>
</dbReference>
<comment type="caution">
    <text evidence="3">The sequence shown here is derived from an EMBL/GenBank/DDBJ whole genome shotgun (WGS) entry which is preliminary data.</text>
</comment>
<dbReference type="Gene3D" id="2.40.160.60">
    <property type="entry name" value="Outer membrane protein transport protein (OMPP1/FadL/TodX)"/>
    <property type="match status" value="1"/>
</dbReference>
<dbReference type="InterPro" id="IPR045741">
    <property type="entry name" value="PorV"/>
</dbReference>
<gene>
    <name evidence="3" type="primary">porV</name>
    <name evidence="3" type="ORF">J8H85_06560</name>
</gene>
<evidence type="ECO:0000256" key="1">
    <source>
        <dbReference type="SAM" id="SignalP"/>
    </source>
</evidence>
<evidence type="ECO:0000259" key="2">
    <source>
        <dbReference type="Pfam" id="PF19572"/>
    </source>
</evidence>
<keyword evidence="4" id="KW-1185">Reference proteome</keyword>
<feature type="domain" description="Type IX secretion system protein PorV" evidence="2">
    <location>
        <begin position="28"/>
        <end position="266"/>
    </location>
</feature>
<feature type="signal peptide" evidence="1">
    <location>
        <begin position="1"/>
        <end position="19"/>
    </location>
</feature>
<dbReference type="EMBL" id="JAGJCB010000004">
    <property type="protein sequence ID" value="MBP0903484.1"/>
    <property type="molecule type" value="Genomic_DNA"/>
</dbReference>
<keyword evidence="1" id="KW-0732">Signal</keyword>
<organism evidence="3 4">
    <name type="scientific">Mariniflexile gromovii</name>
    <dbReference type="NCBI Taxonomy" id="362523"/>
    <lineage>
        <taxon>Bacteria</taxon>
        <taxon>Pseudomonadati</taxon>
        <taxon>Bacteroidota</taxon>
        <taxon>Flavobacteriia</taxon>
        <taxon>Flavobacteriales</taxon>
        <taxon>Flavobacteriaceae</taxon>
        <taxon>Mariniflexile</taxon>
    </lineage>
</organism>
<proteinExistence type="predicted"/>
<name>A0ABS4BSC7_9FLAO</name>
<accession>A0ABS4BSC7</accession>
<feature type="chain" id="PRO_5045677916" evidence="1">
    <location>
        <begin position="20"/>
        <end position="401"/>
    </location>
</feature>
<sequence length="401" mass="44604">MKNQLLLLIAFVFVSKLSAQEVIPLPGQERRVITTGIPFVLIAPDARAASLGDMGVATSVDAFSQQWNPSKYAFSETQSGVAVSYTPYLSRLVNDIFLGNVTYFNRLDERSAFAASFKYFSLGDIEFVNDEFSEALIQRPNELTIDASYALRLSDQFAMSVAMRYLRSDLRLDDGSGDTSAANTFGVDISGYYQSEEEAYSDFNGRWRMGFALQNIGPKFKYDEGGEDNFQPTNLRLGAGFDFIFDQYNKVAVTAEVTKLLVPTPPIYGFVDSDDDGVYDEGTEEVVIYKGKDPDVGFLSGMFQSFGDAPDGFSEELKEFTWSLGAEYVYQDSFAFRAGYFNESEEKGARKFLALGAGFKANVVNIDLSYLFSASKVQSPLENTLRFSLTFNIGAGTYREY</sequence>
<evidence type="ECO:0000313" key="3">
    <source>
        <dbReference type="EMBL" id="MBP0903484.1"/>
    </source>
</evidence>
<dbReference type="RefSeq" id="WP_209653786.1">
    <property type="nucleotide sequence ID" value="NZ_JAGJCB010000004.1"/>
</dbReference>
<dbReference type="Pfam" id="PF19572">
    <property type="entry name" value="PorV"/>
    <property type="match status" value="1"/>
</dbReference>
<dbReference type="NCBIfam" id="NF033710">
    <property type="entry name" value="T9SS_OM_PorV"/>
    <property type="match status" value="1"/>
</dbReference>
<dbReference type="NCBIfam" id="NF033709">
    <property type="entry name" value="PorV_fam"/>
    <property type="match status" value="1"/>
</dbReference>
<protein>
    <submittedName>
        <fullName evidence="3">Type IX secretion system outer membrane channel protein PorV</fullName>
    </submittedName>
</protein>